<evidence type="ECO:0000313" key="2">
    <source>
        <dbReference type="EMBL" id="MBY5952376.1"/>
    </source>
</evidence>
<feature type="signal peptide" evidence="1">
    <location>
        <begin position="1"/>
        <end position="22"/>
    </location>
</feature>
<accession>A0ABS7N7R9</accession>
<protein>
    <submittedName>
        <fullName evidence="2">Uncharacterized protein</fullName>
    </submittedName>
</protein>
<evidence type="ECO:0000313" key="3">
    <source>
        <dbReference type="Proteomes" id="UP000766609"/>
    </source>
</evidence>
<proteinExistence type="predicted"/>
<sequence>MKIRSVLILACFFMFGKSFGQASMERKFDPLFSSEVMTESSKQVSRELDKEVAIVRFVKVDNPRIELEIEMWSKFLTGIDRQFVGFLFVLDYDSDEFRTNWSEKMPSDIPLILDSKGLVKEENEVGEDYGEQTLILGEDLKILTATGSPIILDNFDLMRSVLGHELKNQGYTTGVKGPINDPDSENRTWLMGEPIYMSQGGILLTPEEFKKLLESGQFYPEFTFSDTVKMIRRN</sequence>
<dbReference type="Proteomes" id="UP000766609">
    <property type="component" value="Unassembled WGS sequence"/>
</dbReference>
<gene>
    <name evidence="2" type="ORF">KUV23_15420</name>
</gene>
<evidence type="ECO:0000256" key="1">
    <source>
        <dbReference type="SAM" id="SignalP"/>
    </source>
</evidence>
<organism evidence="2 3">
    <name type="scientific">Algoriphagus marincola</name>
    <dbReference type="NCBI Taxonomy" id="264027"/>
    <lineage>
        <taxon>Bacteria</taxon>
        <taxon>Pseudomonadati</taxon>
        <taxon>Bacteroidota</taxon>
        <taxon>Cytophagia</taxon>
        <taxon>Cytophagales</taxon>
        <taxon>Cyclobacteriaceae</taxon>
        <taxon>Algoriphagus</taxon>
    </lineage>
</organism>
<feature type="chain" id="PRO_5046504577" evidence="1">
    <location>
        <begin position="23"/>
        <end position="234"/>
    </location>
</feature>
<keyword evidence="3" id="KW-1185">Reference proteome</keyword>
<reference evidence="2 3" key="1">
    <citation type="submission" date="2021-06" db="EMBL/GenBank/DDBJ databases">
        <title>44 bacteria genomes isolated from Dapeng, Shenzhen.</title>
        <authorList>
            <person name="Zheng W."/>
            <person name="Yu S."/>
            <person name="Huang Y."/>
        </authorList>
    </citation>
    <scope>NUCLEOTIDE SEQUENCE [LARGE SCALE GENOMIC DNA]</scope>
    <source>
        <strain evidence="2 3">DP5N14-6</strain>
    </source>
</reference>
<keyword evidence="1" id="KW-0732">Signal</keyword>
<dbReference type="RefSeq" id="WP_134202296.1">
    <property type="nucleotide sequence ID" value="NZ_JAHVHP010000002.1"/>
</dbReference>
<dbReference type="EMBL" id="JAHVHP010000002">
    <property type="protein sequence ID" value="MBY5952376.1"/>
    <property type="molecule type" value="Genomic_DNA"/>
</dbReference>
<comment type="caution">
    <text evidence="2">The sequence shown here is derived from an EMBL/GenBank/DDBJ whole genome shotgun (WGS) entry which is preliminary data.</text>
</comment>
<name>A0ABS7N7R9_9BACT</name>